<organism evidence="1 2">
    <name type="scientific">Haemophilus seminalis</name>
    <dbReference type="NCBI Taxonomy" id="2582921"/>
    <lineage>
        <taxon>Bacteria</taxon>
        <taxon>Pseudomonadati</taxon>
        <taxon>Pseudomonadota</taxon>
        <taxon>Gammaproteobacteria</taxon>
        <taxon>Pasteurellales</taxon>
        <taxon>Pasteurellaceae</taxon>
        <taxon>Haemophilus</taxon>
    </lineage>
</organism>
<comment type="caution">
    <text evidence="1">The sequence shown here is derived from an EMBL/GenBank/DDBJ whole genome shotgun (WGS) entry which is preliminary data.</text>
</comment>
<dbReference type="RefSeq" id="WP_139989648.1">
    <property type="nucleotide sequence ID" value="NZ_JASOPS010000001.1"/>
</dbReference>
<sequence>MNLIICTTPLHSLIAEKIIENRAGEFFHLIFISERGSNKDYFYFNRLSNKVNNADFFCVYYKNRVEYLKFLFRIKKFLNKKYDDVFFANINSIFIHRILSLIYFSKIITFDDGMANIIPNSSITCKENISFIRILLNYVFGIKFNKRRIKNIISSHYTLFPDFKNISDKITPLSLGNSENIHVKNCNRKKIFVGQPIFEMLSIGKEKYIKIIRDICNLLQIDYYIPHPRENYKISGVNYIETDLILEDYILNEDGCFELYSFYSSSLLTLINCQNISLNSVFVKGIGMEKNNAIMGSYSVIEKLGLKIIYIENHL</sequence>
<accession>A0ABQ6SNQ2</accession>
<dbReference type="InterPro" id="IPR012477">
    <property type="entry name" value="Glyco_transf_52"/>
</dbReference>
<dbReference type="Proteomes" id="UP000324828">
    <property type="component" value="Unassembled WGS sequence"/>
</dbReference>
<dbReference type="EMBL" id="VXDF01000001">
    <property type="protein sequence ID" value="KAA5524074.1"/>
    <property type="molecule type" value="Genomic_DNA"/>
</dbReference>
<evidence type="ECO:0000313" key="2">
    <source>
        <dbReference type="Proteomes" id="UP000324828"/>
    </source>
</evidence>
<dbReference type="Pfam" id="PF07922">
    <property type="entry name" value="Glyco_transf_52"/>
    <property type="match status" value="1"/>
</dbReference>
<keyword evidence="2" id="KW-1185">Reference proteome</keyword>
<dbReference type="Gene3D" id="3.30.370.20">
    <property type="match status" value="1"/>
</dbReference>
<evidence type="ECO:0008006" key="3">
    <source>
        <dbReference type="Google" id="ProtNLM"/>
    </source>
</evidence>
<reference evidence="1 2" key="1">
    <citation type="submission" date="2019-09" db="EMBL/GenBank/DDBJ databases">
        <title>Haemophilus seminale sp. nov., isolated from human semen.</title>
        <authorList>
            <person name="Zheng M."/>
        </authorList>
    </citation>
    <scope>NUCLEOTIDE SEQUENCE [LARGE SCALE GENOMIC DNA]</scope>
    <source>
        <strain evidence="1 2">SZY H2</strain>
    </source>
</reference>
<gene>
    <name evidence="1" type="ORF">F2S80_01540</name>
</gene>
<protein>
    <recommendedName>
        <fullName evidence="3">CMP-N-acetylneuraminate-beta-galactosamide-alpha-2,3-sialyltransferase</fullName>
    </recommendedName>
</protein>
<evidence type="ECO:0000313" key="1">
    <source>
        <dbReference type="EMBL" id="KAA5524074.1"/>
    </source>
</evidence>
<proteinExistence type="predicted"/>
<name>A0ABQ6SNQ2_9PAST</name>